<dbReference type="InParanoid" id="M1BVP5"/>
<reference evidence="3" key="2">
    <citation type="submission" date="2015-06" db="UniProtKB">
        <authorList>
            <consortium name="EnsemblPlants"/>
        </authorList>
    </citation>
    <scope>IDENTIFICATION</scope>
    <source>
        <strain evidence="3">DM1-3 516 R44</strain>
    </source>
</reference>
<dbReference type="Gene3D" id="3.40.50.2000">
    <property type="entry name" value="Glycogen Phosphorylase B"/>
    <property type="match status" value="3"/>
</dbReference>
<protein>
    <submittedName>
        <fullName evidence="3">Glycosyltransferase</fullName>
    </submittedName>
</protein>
<dbReference type="SUPFAM" id="SSF53756">
    <property type="entry name" value="UDP-Glycosyltransferase/glycogen phosphorylase"/>
    <property type="match status" value="2"/>
</dbReference>
<evidence type="ECO:0000256" key="1">
    <source>
        <dbReference type="ARBA" id="ARBA00009995"/>
    </source>
</evidence>
<keyword evidence="4" id="KW-1185">Reference proteome</keyword>
<dbReference type="Proteomes" id="UP000011115">
    <property type="component" value="Unassembled WGS sequence"/>
</dbReference>
<sequence length="148" mass="16329">MDWLNTMTKESVIYIAFESLSFGMPIVACPLWTDQGCNAKFVQDVWKIGVRVNAKSIASGVPIVACPIWNDQLCNAKLVQDVWKNGVRVNTGDGGIVERDGVERGGGGELRKNAKKWSDLAKEAMKKNDSSAMNLKTYANEFLLDGSW</sequence>
<reference evidence="4" key="1">
    <citation type="journal article" date="2011" name="Nature">
        <title>Genome sequence and analysis of the tuber crop potato.</title>
        <authorList>
            <consortium name="The Potato Genome Sequencing Consortium"/>
        </authorList>
    </citation>
    <scope>NUCLEOTIDE SEQUENCE [LARGE SCALE GENOMIC DNA]</scope>
    <source>
        <strain evidence="4">cv. DM1-3 516 R44</strain>
    </source>
</reference>
<dbReference type="PANTHER" id="PTHR11926:SF870">
    <property type="entry name" value="UDP-GLYCOSYLTRANSFERASE 75B1"/>
    <property type="match status" value="1"/>
</dbReference>
<dbReference type="PANTHER" id="PTHR11926">
    <property type="entry name" value="GLUCOSYL/GLUCURONOSYL TRANSFERASES"/>
    <property type="match status" value="1"/>
</dbReference>
<comment type="similarity">
    <text evidence="1">Belongs to the UDP-glycosyltransferase family.</text>
</comment>
<proteinExistence type="inferred from homology"/>
<keyword evidence="2" id="KW-0808">Transferase</keyword>
<dbReference type="Gramene" id="PGSC0003DMT400053984">
    <property type="protein sequence ID" value="PGSC0003DMT400053984"/>
    <property type="gene ID" value="PGSC0003DMG400020943"/>
</dbReference>
<dbReference type="AlphaFoldDB" id="M1BVP5"/>
<accession>M1BVP5</accession>
<dbReference type="PaxDb" id="4113-PGSC0003DMT400053984"/>
<dbReference type="eggNOG" id="KOG1192">
    <property type="taxonomic scope" value="Eukaryota"/>
</dbReference>
<dbReference type="EnsemblPlants" id="PGSC0003DMT400053984">
    <property type="protein sequence ID" value="PGSC0003DMT400053984"/>
    <property type="gene ID" value="PGSC0003DMG400020943"/>
</dbReference>
<dbReference type="HOGENOM" id="CLU_001724_1_2_1"/>
<evidence type="ECO:0000256" key="2">
    <source>
        <dbReference type="ARBA" id="ARBA00022676"/>
    </source>
</evidence>
<organism evidence="3 4">
    <name type="scientific">Solanum tuberosum</name>
    <name type="common">Potato</name>
    <dbReference type="NCBI Taxonomy" id="4113"/>
    <lineage>
        <taxon>Eukaryota</taxon>
        <taxon>Viridiplantae</taxon>
        <taxon>Streptophyta</taxon>
        <taxon>Embryophyta</taxon>
        <taxon>Tracheophyta</taxon>
        <taxon>Spermatophyta</taxon>
        <taxon>Magnoliopsida</taxon>
        <taxon>eudicotyledons</taxon>
        <taxon>Gunneridae</taxon>
        <taxon>Pentapetalae</taxon>
        <taxon>asterids</taxon>
        <taxon>lamiids</taxon>
        <taxon>Solanales</taxon>
        <taxon>Solanaceae</taxon>
        <taxon>Solanoideae</taxon>
        <taxon>Solaneae</taxon>
        <taxon>Solanum</taxon>
    </lineage>
</organism>
<evidence type="ECO:0000313" key="4">
    <source>
        <dbReference type="Proteomes" id="UP000011115"/>
    </source>
</evidence>
<evidence type="ECO:0000313" key="3">
    <source>
        <dbReference type="EnsemblPlants" id="PGSC0003DMT400053984"/>
    </source>
</evidence>
<dbReference type="ExpressionAtlas" id="M1BVP5">
    <property type="expression patterns" value="baseline and differential"/>
</dbReference>
<keyword evidence="2" id="KW-0328">Glycosyltransferase</keyword>
<name>M1BVP5_SOLTU</name>
<dbReference type="GO" id="GO:0016757">
    <property type="term" value="F:glycosyltransferase activity"/>
    <property type="evidence" value="ECO:0007669"/>
    <property type="project" value="UniProtKB-KW"/>
</dbReference>